<dbReference type="EMBL" id="JACIIX010000014">
    <property type="protein sequence ID" value="MBB6211819.1"/>
    <property type="molecule type" value="Genomic_DNA"/>
</dbReference>
<dbReference type="AlphaFoldDB" id="A0A7X0DNY2"/>
<comment type="caution">
    <text evidence="3">The sequence shown here is derived from an EMBL/GenBank/DDBJ whole genome shotgun (WGS) entry which is preliminary data.</text>
</comment>
<dbReference type="SUPFAM" id="SSF51905">
    <property type="entry name" value="FAD/NAD(P)-binding domain"/>
    <property type="match status" value="1"/>
</dbReference>
<dbReference type="PANTHER" id="PTHR13847">
    <property type="entry name" value="SARCOSINE DEHYDROGENASE-RELATED"/>
    <property type="match status" value="1"/>
</dbReference>
<evidence type="ECO:0000313" key="3">
    <source>
        <dbReference type="EMBL" id="MBB6211819.1"/>
    </source>
</evidence>
<gene>
    <name evidence="3" type="ORF">FHS48_003263</name>
</gene>
<organism evidence="3 4">
    <name type="scientific">Novispirillum itersonii</name>
    <name type="common">Aquaspirillum itersonii</name>
    <dbReference type="NCBI Taxonomy" id="189"/>
    <lineage>
        <taxon>Bacteria</taxon>
        <taxon>Pseudomonadati</taxon>
        <taxon>Pseudomonadota</taxon>
        <taxon>Alphaproteobacteria</taxon>
        <taxon>Rhodospirillales</taxon>
        <taxon>Novispirillaceae</taxon>
        <taxon>Novispirillum</taxon>
    </lineage>
</organism>
<dbReference type="InterPro" id="IPR036188">
    <property type="entry name" value="FAD/NAD-bd_sf"/>
</dbReference>
<feature type="domain" description="FAD dependent oxidoreductase" evidence="2">
    <location>
        <begin position="6"/>
        <end position="347"/>
    </location>
</feature>
<dbReference type="GO" id="GO:0016491">
    <property type="term" value="F:oxidoreductase activity"/>
    <property type="evidence" value="ECO:0007669"/>
    <property type="project" value="UniProtKB-KW"/>
</dbReference>
<dbReference type="EC" id="1.4.99.6" evidence="3"/>
<dbReference type="GO" id="GO:0005737">
    <property type="term" value="C:cytoplasm"/>
    <property type="evidence" value="ECO:0007669"/>
    <property type="project" value="TreeGrafter"/>
</dbReference>
<dbReference type="PANTHER" id="PTHR13847:SF287">
    <property type="entry name" value="FAD-DEPENDENT OXIDOREDUCTASE DOMAIN-CONTAINING PROTEIN 1"/>
    <property type="match status" value="1"/>
</dbReference>
<evidence type="ECO:0000259" key="2">
    <source>
        <dbReference type="Pfam" id="PF01266"/>
    </source>
</evidence>
<dbReference type="RefSeq" id="WP_184264936.1">
    <property type="nucleotide sequence ID" value="NZ_JACIIX010000014.1"/>
</dbReference>
<dbReference type="Gene3D" id="3.30.9.10">
    <property type="entry name" value="D-Amino Acid Oxidase, subunit A, domain 2"/>
    <property type="match status" value="1"/>
</dbReference>
<proteinExistence type="predicted"/>
<sequence>MTAVFDVAIVGGGIAGASMAYRLAPHRSVVVLERESAFGYHSTGRSAAEYSRQFQNEVVGLLCDASWDFLNTPPDGFTEVPLLRHRGTVNIAPADKAELVETALTETRVHSPDSRLLTVEEAVAMVPFLRPDWLGGALYDPLSWDMEVESLLQGFIRFARRAGAEFRTGQDVTAVIRENGCYRLETPAGPVLARKLVNAAGAWADPLAELAGLTPLGLTPMRRTAITVDVPAGIDVGALPSVNELDETFYFKPEAGKLMVSPADEHPSAACDAQPEDLDVAYAAHYLQESTTLPVQTISHKWAGLRTFAPDRRQVIGFSPQDPDFFWLAGQGGSGILTSPALSAWAASEFLTGEPPADLLALGLPMDVFRPDRLA</sequence>
<name>A0A7X0DNY2_NOVIT</name>
<dbReference type="Proteomes" id="UP000544872">
    <property type="component" value="Unassembled WGS sequence"/>
</dbReference>
<dbReference type="Gene3D" id="3.50.50.60">
    <property type="entry name" value="FAD/NAD(P)-binding domain"/>
    <property type="match status" value="1"/>
</dbReference>
<evidence type="ECO:0000313" key="4">
    <source>
        <dbReference type="Proteomes" id="UP000544872"/>
    </source>
</evidence>
<dbReference type="InterPro" id="IPR006076">
    <property type="entry name" value="FAD-dep_OxRdtase"/>
</dbReference>
<evidence type="ECO:0000256" key="1">
    <source>
        <dbReference type="ARBA" id="ARBA00023002"/>
    </source>
</evidence>
<reference evidence="3 4" key="1">
    <citation type="submission" date="2020-08" db="EMBL/GenBank/DDBJ databases">
        <title>Genomic Encyclopedia of Type Strains, Phase IV (KMG-IV): sequencing the most valuable type-strain genomes for metagenomic binning, comparative biology and taxonomic classification.</title>
        <authorList>
            <person name="Goeker M."/>
        </authorList>
    </citation>
    <scope>NUCLEOTIDE SEQUENCE [LARGE SCALE GENOMIC DNA]</scope>
    <source>
        <strain evidence="3 4">DSM 11590</strain>
    </source>
</reference>
<keyword evidence="4" id="KW-1185">Reference proteome</keyword>
<keyword evidence="1 3" id="KW-0560">Oxidoreductase</keyword>
<dbReference type="Pfam" id="PF01266">
    <property type="entry name" value="DAO"/>
    <property type="match status" value="1"/>
</dbReference>
<protein>
    <submittedName>
        <fullName evidence="3">D-arginine dehydrogenase</fullName>
        <ecNumber evidence="3">1.4.99.6</ecNumber>
    </submittedName>
</protein>
<accession>A0A7X0DNY2</accession>